<keyword evidence="2" id="KW-1185">Reference proteome</keyword>
<name>S8DPC1_FOMSC</name>
<evidence type="ECO:0000313" key="2">
    <source>
        <dbReference type="Proteomes" id="UP000015241"/>
    </source>
</evidence>
<dbReference type="HOGENOM" id="CLU_880098_0_0_1"/>
<gene>
    <name evidence="1" type="ORF">FOMPIDRAFT_1055053</name>
</gene>
<dbReference type="OrthoDB" id="2744237at2759"/>
<reference evidence="1 2" key="1">
    <citation type="journal article" date="2012" name="Science">
        <title>The Paleozoic origin of enzymatic lignin decomposition reconstructed from 31 fungal genomes.</title>
        <authorList>
            <person name="Floudas D."/>
            <person name="Binder M."/>
            <person name="Riley R."/>
            <person name="Barry K."/>
            <person name="Blanchette R.A."/>
            <person name="Henrissat B."/>
            <person name="Martinez A.T."/>
            <person name="Otillar R."/>
            <person name="Spatafora J.W."/>
            <person name="Yadav J.S."/>
            <person name="Aerts A."/>
            <person name="Benoit I."/>
            <person name="Boyd A."/>
            <person name="Carlson A."/>
            <person name="Copeland A."/>
            <person name="Coutinho P.M."/>
            <person name="de Vries R.P."/>
            <person name="Ferreira P."/>
            <person name="Findley K."/>
            <person name="Foster B."/>
            <person name="Gaskell J."/>
            <person name="Glotzer D."/>
            <person name="Gorecki P."/>
            <person name="Heitman J."/>
            <person name="Hesse C."/>
            <person name="Hori C."/>
            <person name="Igarashi K."/>
            <person name="Jurgens J.A."/>
            <person name="Kallen N."/>
            <person name="Kersten P."/>
            <person name="Kohler A."/>
            <person name="Kuees U."/>
            <person name="Kumar T.K.A."/>
            <person name="Kuo A."/>
            <person name="LaButti K."/>
            <person name="Larrondo L.F."/>
            <person name="Lindquist E."/>
            <person name="Ling A."/>
            <person name="Lombard V."/>
            <person name="Lucas S."/>
            <person name="Lundell T."/>
            <person name="Martin R."/>
            <person name="McLaughlin D.J."/>
            <person name="Morgenstern I."/>
            <person name="Morin E."/>
            <person name="Murat C."/>
            <person name="Nagy L.G."/>
            <person name="Nolan M."/>
            <person name="Ohm R.A."/>
            <person name="Patyshakuliyeva A."/>
            <person name="Rokas A."/>
            <person name="Ruiz-Duenas F.J."/>
            <person name="Sabat G."/>
            <person name="Salamov A."/>
            <person name="Samejima M."/>
            <person name="Schmutz J."/>
            <person name="Slot J.C."/>
            <person name="St John F."/>
            <person name="Stenlid J."/>
            <person name="Sun H."/>
            <person name="Sun S."/>
            <person name="Syed K."/>
            <person name="Tsang A."/>
            <person name="Wiebenga A."/>
            <person name="Young D."/>
            <person name="Pisabarro A."/>
            <person name="Eastwood D.C."/>
            <person name="Martin F."/>
            <person name="Cullen D."/>
            <person name="Grigoriev I.V."/>
            <person name="Hibbett D.S."/>
        </authorList>
    </citation>
    <scope>NUCLEOTIDE SEQUENCE</scope>
    <source>
        <strain evidence="2">FP-58527</strain>
    </source>
</reference>
<dbReference type="STRING" id="743788.S8DPC1"/>
<protein>
    <submittedName>
        <fullName evidence="1">Uncharacterized protein</fullName>
    </submittedName>
</protein>
<dbReference type="EMBL" id="KE504231">
    <property type="protein sequence ID" value="EPS94497.1"/>
    <property type="molecule type" value="Genomic_DNA"/>
</dbReference>
<dbReference type="AlphaFoldDB" id="S8DPC1"/>
<evidence type="ECO:0000313" key="1">
    <source>
        <dbReference type="EMBL" id="EPS94497.1"/>
    </source>
</evidence>
<proteinExistence type="predicted"/>
<dbReference type="InParanoid" id="S8DPC1"/>
<sequence>MLHSLFQLTCQFLVIVRIGLWLGAYVWSHMQLLCSYPIISTTFRSCDTIVTNRTVWAAIPLLLGAQTTGLEQVINQTGDHVDILMDLSETRIASLDLAILVQYSTLERRDQISTLVHNLADDTLDLNRALQVFTAKVGAGFDRIVSMNDHLYRVLRSASQGSSSCRIGALPHGGDDCAPHFQYPDISNSYDRTLNTYEVVLHDLLQSSAIALFKATVFDADLVSVLTVVGGERLELDMAKGQLGTLWTFLGANNHRLFRLTRNEHVLNRVGDYSFHALRYLRSVQDSLENMQRQLEELKLVASGALVSEVPSPEVVLEMLARGLERLGSVRINGAERKAQRLEGP</sequence>
<dbReference type="Proteomes" id="UP000015241">
    <property type="component" value="Unassembled WGS sequence"/>
</dbReference>
<accession>S8DPC1</accession>
<organism evidence="1 2">
    <name type="scientific">Fomitopsis schrenkii</name>
    <name type="common">Brown rot fungus</name>
    <dbReference type="NCBI Taxonomy" id="2126942"/>
    <lineage>
        <taxon>Eukaryota</taxon>
        <taxon>Fungi</taxon>
        <taxon>Dikarya</taxon>
        <taxon>Basidiomycota</taxon>
        <taxon>Agaricomycotina</taxon>
        <taxon>Agaricomycetes</taxon>
        <taxon>Polyporales</taxon>
        <taxon>Fomitopsis</taxon>
    </lineage>
</organism>